<sequence>MPYIIKNKKFSNYWFSSSNGANVSEFINLLSYKNIDKLEEEGGLCIIYTHFAQGFIKNGEINQEFKDRIKYLSKKDGWFAPASEILDYLF</sequence>
<evidence type="ECO:0000313" key="1">
    <source>
        <dbReference type="EMBL" id="ABR54311.1"/>
    </source>
</evidence>
<accession>A6UP89</accession>
<dbReference type="HOGENOM" id="CLU_2433931_0_0_2"/>
<evidence type="ECO:0000313" key="2">
    <source>
        <dbReference type="Proteomes" id="UP000001107"/>
    </source>
</evidence>
<reference evidence="1" key="1">
    <citation type="submission" date="2007-06" db="EMBL/GenBank/DDBJ databases">
        <title>Complete sequence of Methanococcus vannielii SB.</title>
        <authorList>
            <consortium name="US DOE Joint Genome Institute"/>
            <person name="Copeland A."/>
            <person name="Lucas S."/>
            <person name="Lapidus A."/>
            <person name="Barry K."/>
            <person name="Glavina del Rio T."/>
            <person name="Dalin E."/>
            <person name="Tice H."/>
            <person name="Pitluck S."/>
            <person name="Chain P."/>
            <person name="Malfatti S."/>
            <person name="Shin M."/>
            <person name="Vergez L."/>
            <person name="Schmutz J."/>
            <person name="Larimer F."/>
            <person name="Land M."/>
            <person name="Hauser L."/>
            <person name="Kyrpides N."/>
            <person name="Anderson I."/>
            <person name="Sieprawska-Lupa M."/>
            <person name="Whitman W.B."/>
            <person name="Richardson P."/>
        </authorList>
    </citation>
    <scope>NUCLEOTIDE SEQUENCE [LARGE SCALE GENOMIC DNA]</scope>
    <source>
        <strain evidence="1">SB</strain>
    </source>
</reference>
<dbReference type="RefSeq" id="WP_011972214.1">
    <property type="nucleotide sequence ID" value="NC_009634.1"/>
</dbReference>
<organism evidence="1 2">
    <name type="scientific">Methanococcus vannielii (strain ATCC 35089 / DSM 1224 / JCM 13029 / OCM 148 / SB)</name>
    <dbReference type="NCBI Taxonomy" id="406327"/>
    <lineage>
        <taxon>Archaea</taxon>
        <taxon>Methanobacteriati</taxon>
        <taxon>Methanobacteriota</taxon>
        <taxon>Methanomada group</taxon>
        <taxon>Methanococci</taxon>
        <taxon>Methanococcales</taxon>
        <taxon>Methanococcaceae</taxon>
        <taxon>Methanococcus</taxon>
    </lineage>
</organism>
<protein>
    <submittedName>
        <fullName evidence="1">Uncharacterized protein</fullName>
    </submittedName>
</protein>
<dbReference type="Proteomes" id="UP000001107">
    <property type="component" value="Chromosome"/>
</dbReference>
<keyword evidence="2" id="KW-1185">Reference proteome</keyword>
<name>A6UP89_METVS</name>
<dbReference type="KEGG" id="mvn:Mevan_0403"/>
<dbReference type="GeneID" id="5325635"/>
<dbReference type="EMBL" id="CP000742">
    <property type="protein sequence ID" value="ABR54311.1"/>
    <property type="molecule type" value="Genomic_DNA"/>
</dbReference>
<gene>
    <name evidence="1" type="ordered locus">Mevan_0403</name>
</gene>
<proteinExistence type="predicted"/>
<dbReference type="AlphaFoldDB" id="A6UP89"/>